<proteinExistence type="predicted"/>
<accession>B9S3L2</accession>
<sequence length="85" mass="9794">MLLRAKLLIQNLRVREKRNLKEKIFRNEGKFLWRSQRIVNLSVIDTNIDGLGSSGCIRDPRVEVGKNVDEVLEGIGVDKKTLKMM</sequence>
<dbReference type="EMBL" id="EQ973859">
    <property type="protein sequence ID" value="EEF41814.1"/>
    <property type="molecule type" value="Genomic_DNA"/>
</dbReference>
<reference evidence="2" key="1">
    <citation type="journal article" date="2010" name="Nat. Biotechnol.">
        <title>Draft genome sequence of the oilseed species Ricinus communis.</title>
        <authorList>
            <person name="Chan A.P."/>
            <person name="Crabtree J."/>
            <person name="Zhao Q."/>
            <person name="Lorenzi H."/>
            <person name="Orvis J."/>
            <person name="Puiu D."/>
            <person name="Melake-Berhan A."/>
            <person name="Jones K.M."/>
            <person name="Redman J."/>
            <person name="Chen G."/>
            <person name="Cahoon E.B."/>
            <person name="Gedil M."/>
            <person name="Stanke M."/>
            <person name="Haas B.J."/>
            <person name="Wortman J.R."/>
            <person name="Fraser-Liggett C.M."/>
            <person name="Ravel J."/>
            <person name="Rabinowicz P.D."/>
        </authorList>
    </citation>
    <scope>NUCLEOTIDE SEQUENCE [LARGE SCALE GENOMIC DNA]</scope>
    <source>
        <strain evidence="2">cv. Hale</strain>
    </source>
</reference>
<dbReference type="Proteomes" id="UP000008311">
    <property type="component" value="Unassembled WGS sequence"/>
</dbReference>
<name>B9S3L2_RICCO</name>
<keyword evidence="2" id="KW-1185">Reference proteome</keyword>
<dbReference type="AlphaFoldDB" id="B9S3L2"/>
<evidence type="ECO:0000313" key="1">
    <source>
        <dbReference type="EMBL" id="EEF41814.1"/>
    </source>
</evidence>
<gene>
    <name evidence="1" type="ORF">RCOM_0671100</name>
</gene>
<dbReference type="InParanoid" id="B9S3L2"/>
<organism evidence="1 2">
    <name type="scientific">Ricinus communis</name>
    <name type="common">Castor bean</name>
    <dbReference type="NCBI Taxonomy" id="3988"/>
    <lineage>
        <taxon>Eukaryota</taxon>
        <taxon>Viridiplantae</taxon>
        <taxon>Streptophyta</taxon>
        <taxon>Embryophyta</taxon>
        <taxon>Tracheophyta</taxon>
        <taxon>Spermatophyta</taxon>
        <taxon>Magnoliopsida</taxon>
        <taxon>eudicotyledons</taxon>
        <taxon>Gunneridae</taxon>
        <taxon>Pentapetalae</taxon>
        <taxon>rosids</taxon>
        <taxon>fabids</taxon>
        <taxon>Malpighiales</taxon>
        <taxon>Euphorbiaceae</taxon>
        <taxon>Acalyphoideae</taxon>
        <taxon>Acalypheae</taxon>
        <taxon>Ricinus</taxon>
    </lineage>
</organism>
<protein>
    <submittedName>
        <fullName evidence="1">Uncharacterized protein</fullName>
    </submittedName>
</protein>
<evidence type="ECO:0000313" key="2">
    <source>
        <dbReference type="Proteomes" id="UP000008311"/>
    </source>
</evidence>